<dbReference type="AlphaFoldDB" id="A0AAQ3JPQ7"/>
<feature type="region of interest" description="Disordered" evidence="1">
    <location>
        <begin position="92"/>
        <end position="123"/>
    </location>
</feature>
<evidence type="ECO:0000256" key="1">
    <source>
        <dbReference type="SAM" id="MobiDB-lite"/>
    </source>
</evidence>
<keyword evidence="3" id="KW-1185">Reference proteome</keyword>
<feature type="compositionally biased region" description="Basic and acidic residues" evidence="1">
    <location>
        <begin position="114"/>
        <end position="123"/>
    </location>
</feature>
<evidence type="ECO:0000313" key="3">
    <source>
        <dbReference type="Proteomes" id="UP001327560"/>
    </source>
</evidence>
<dbReference type="EMBL" id="CP136890">
    <property type="protein sequence ID" value="WOK93696.1"/>
    <property type="molecule type" value="Genomic_DNA"/>
</dbReference>
<sequence length="123" mass="14177">MYMKQTSWKNMVELLEFFFCLLNSMNLIPAPIHSITRAGRRQVSSGKHGEEEPLVPLHPLMFRSRAAIIFGCLLRRHATTWFDADEPCSGLMEEKRKEEEEEDEDGDGFSLVESHMEMMKGAN</sequence>
<evidence type="ECO:0000313" key="2">
    <source>
        <dbReference type="EMBL" id="WOK93696.1"/>
    </source>
</evidence>
<proteinExistence type="predicted"/>
<gene>
    <name evidence="2" type="ORF">Cni_G02396</name>
</gene>
<organism evidence="2 3">
    <name type="scientific">Canna indica</name>
    <name type="common">Indian-shot</name>
    <dbReference type="NCBI Taxonomy" id="4628"/>
    <lineage>
        <taxon>Eukaryota</taxon>
        <taxon>Viridiplantae</taxon>
        <taxon>Streptophyta</taxon>
        <taxon>Embryophyta</taxon>
        <taxon>Tracheophyta</taxon>
        <taxon>Spermatophyta</taxon>
        <taxon>Magnoliopsida</taxon>
        <taxon>Liliopsida</taxon>
        <taxon>Zingiberales</taxon>
        <taxon>Cannaceae</taxon>
        <taxon>Canna</taxon>
    </lineage>
</organism>
<reference evidence="2 3" key="1">
    <citation type="submission" date="2023-10" db="EMBL/GenBank/DDBJ databases">
        <title>Chromosome-scale genome assembly provides insights into flower coloration mechanisms of Canna indica.</title>
        <authorList>
            <person name="Li C."/>
        </authorList>
    </citation>
    <scope>NUCLEOTIDE SEQUENCE [LARGE SCALE GENOMIC DNA]</scope>
    <source>
        <tissue evidence="2">Flower</tissue>
    </source>
</reference>
<protein>
    <submittedName>
        <fullName evidence="2">Uncharacterized protein</fullName>
    </submittedName>
</protein>
<accession>A0AAQ3JPQ7</accession>
<dbReference type="Proteomes" id="UP001327560">
    <property type="component" value="Chromosome 1"/>
</dbReference>
<name>A0AAQ3JPQ7_9LILI</name>